<gene>
    <name evidence="1" type="ORF">MFIFM68171_03297</name>
</gene>
<keyword evidence="2" id="KW-1185">Reference proteome</keyword>
<dbReference type="Proteomes" id="UP001628179">
    <property type="component" value="Unassembled WGS sequence"/>
</dbReference>
<comment type="caution">
    <text evidence="1">The sequence shown here is derived from an EMBL/GenBank/DDBJ whole genome shotgun (WGS) entry which is preliminary data.</text>
</comment>
<evidence type="ECO:0000313" key="2">
    <source>
        <dbReference type="Proteomes" id="UP001628179"/>
    </source>
</evidence>
<dbReference type="SUPFAM" id="SSF56112">
    <property type="entry name" value="Protein kinase-like (PK-like)"/>
    <property type="match status" value="1"/>
</dbReference>
<organism evidence="1 2">
    <name type="scientific">Madurella fahalii</name>
    <dbReference type="NCBI Taxonomy" id="1157608"/>
    <lineage>
        <taxon>Eukaryota</taxon>
        <taxon>Fungi</taxon>
        <taxon>Dikarya</taxon>
        <taxon>Ascomycota</taxon>
        <taxon>Pezizomycotina</taxon>
        <taxon>Sordariomycetes</taxon>
        <taxon>Sordariomycetidae</taxon>
        <taxon>Sordariales</taxon>
        <taxon>Sordariales incertae sedis</taxon>
        <taxon>Madurella</taxon>
    </lineage>
</organism>
<dbReference type="InterPro" id="IPR011009">
    <property type="entry name" value="Kinase-like_dom_sf"/>
</dbReference>
<reference evidence="1 2" key="1">
    <citation type="submission" date="2024-09" db="EMBL/GenBank/DDBJ databases">
        <title>Itraconazole resistance in Madurella fahalii resulting from another homologue of gene encoding cytochrome P450 14-alpha sterol demethylase (CYP51).</title>
        <authorList>
            <person name="Yoshioka I."/>
            <person name="Fahal A.H."/>
            <person name="Kaneko S."/>
            <person name="Yaguchi T."/>
        </authorList>
    </citation>
    <scope>NUCLEOTIDE SEQUENCE [LARGE SCALE GENOMIC DNA]</scope>
    <source>
        <strain evidence="1 2">IFM 68171</strain>
    </source>
</reference>
<accession>A0ABQ0G5Q0</accession>
<dbReference type="EMBL" id="BAAFSV010000002">
    <property type="protein sequence ID" value="GAB1313087.1"/>
    <property type="molecule type" value="Genomic_DNA"/>
</dbReference>
<evidence type="ECO:0000313" key="1">
    <source>
        <dbReference type="EMBL" id="GAB1313087.1"/>
    </source>
</evidence>
<evidence type="ECO:0008006" key="3">
    <source>
        <dbReference type="Google" id="ProtNLM"/>
    </source>
</evidence>
<protein>
    <recommendedName>
        <fullName evidence="3">Protein kinase domain-containing protein</fullName>
    </recommendedName>
</protein>
<proteinExistence type="predicted"/>
<sequence length="279" mass="32253">MDGNSDDSVDKIPPPRSLPIQIPRFRIPGEPDRYRLRSARIERPFSGTAQIPISFWFRTRYVVAEGTILDSCHPDILQLSIQHSAVSRVVSSFCALLPSFLQSAARIAFPEWFLPDRIILKSQKRHEDIEELVARSLFDTEVEAYNRLKPLQGLDVPICYGRVQYNGQRALLLEHLGGSSLASVENMLFDLDELADLLQAVYQRLQTVNVQQDDPQLGNYQVVVEHGKKRLKALDFERVSFDPREDDENILTKNHIEELIWRYRCRRKYFRMEGLLEAA</sequence>
<dbReference type="RefSeq" id="XP_070914819.1">
    <property type="nucleotide sequence ID" value="XM_071058718.1"/>
</dbReference>
<name>A0ABQ0G5Q0_9PEZI</name>
<dbReference type="GeneID" id="98174041"/>